<organism evidence="1 2">
    <name type="scientific">Stenotrophomonas phage YB07</name>
    <dbReference type="NCBI Taxonomy" id="2555548"/>
    <lineage>
        <taxon>Viruses</taxon>
        <taxon>Duplodnaviria</taxon>
        <taxon>Heunggongvirae</taxon>
        <taxon>Uroviricota</taxon>
        <taxon>Caudoviricetes</taxon>
        <taxon>Menderavirus</taxon>
        <taxon>Menderavirus IMESM1</taxon>
    </lineage>
</organism>
<evidence type="ECO:0000313" key="2">
    <source>
        <dbReference type="Proteomes" id="UP000294655"/>
    </source>
</evidence>
<dbReference type="EMBL" id="MK580972">
    <property type="protein sequence ID" value="QBP06385.1"/>
    <property type="molecule type" value="Genomic_DNA"/>
</dbReference>
<dbReference type="RefSeq" id="YP_009844535.1">
    <property type="nucleotide sequence ID" value="NC_048755.1"/>
</dbReference>
<accession>A0A482IHN8</accession>
<proteinExistence type="predicted"/>
<sequence>MADLVYPKSLRDPDANPGWIQFNFFERDSPKESSPIDKIALYMPESISQPSTVSWDSEKFGFIGNAVAAGAAAFNRDRSLGGAMQAAQTAFGQMEGGSDVLMARAMANLGSAAVGLMGGNVSAEGLMGAVAGKIFNPYMTMVFRGIDFRNFAFTFKFVPFSEKDCDTIDEIVKTFRKNQLPEWESGRTFLGYPNECQISYKWKDQDNKWLHKFKRAVCTAVDVDYTPAGGFNSMRNGMPAAITVSTKWNEIELVTRKDVDEGF</sequence>
<reference evidence="1 2" key="1">
    <citation type="submission" date="2019-02" db="EMBL/GenBank/DDBJ databases">
        <authorList>
            <person name="He Y."/>
            <person name="Shi H."/>
            <person name="Li J."/>
            <person name="Sun Y."/>
        </authorList>
    </citation>
    <scope>NUCLEOTIDE SEQUENCE [LARGE SCALE GENOMIC DNA]</scope>
</reference>
<dbReference type="Proteomes" id="UP000294655">
    <property type="component" value="Segment"/>
</dbReference>
<protein>
    <submittedName>
        <fullName evidence="1">Putative tail tube associated base plate protein</fullName>
    </submittedName>
</protein>
<name>A0A482IHN8_9CAUD</name>
<dbReference type="GeneID" id="55614859"/>
<evidence type="ECO:0000313" key="1">
    <source>
        <dbReference type="EMBL" id="QBP06385.1"/>
    </source>
</evidence>
<dbReference type="KEGG" id="vg:55614859"/>